<gene>
    <name evidence="1" type="ORF">PGIGA_G00204120</name>
</gene>
<protein>
    <submittedName>
        <fullName evidence="1">Uncharacterized protein</fullName>
    </submittedName>
</protein>
<dbReference type="EMBL" id="CM040457">
    <property type="protein sequence ID" value="MCI4377478.1"/>
    <property type="molecule type" value="Genomic_DNA"/>
</dbReference>
<reference evidence="1 2" key="1">
    <citation type="journal article" date="2022" name="bioRxiv">
        <title>An ancient truncated duplication of the anti-Mullerian hormone receptor type 2 gene is a potential conserved master sex determinant in the Pangasiidae catfish family.</title>
        <authorList>
            <person name="Wen M."/>
            <person name="Pan Q."/>
            <person name="Jouanno E."/>
            <person name="Montfort J."/>
            <person name="Zahm M."/>
            <person name="Cabau C."/>
            <person name="Klopp C."/>
            <person name="Iampietro C."/>
            <person name="Roques C."/>
            <person name="Bouchez O."/>
            <person name="Castinel A."/>
            <person name="Donnadieu C."/>
            <person name="Parrinello H."/>
            <person name="Poncet C."/>
            <person name="Belmonte E."/>
            <person name="Gautier V."/>
            <person name="Avarre J.-C."/>
            <person name="Dugue R."/>
            <person name="Gustiano R."/>
            <person name="Ha T.T.T."/>
            <person name="Campet M."/>
            <person name="Sriphairoj K."/>
            <person name="Ribolli J."/>
            <person name="de Almeida F.L."/>
            <person name="Desvignes T."/>
            <person name="Postlethwait J.H."/>
            <person name="Bucao C.F."/>
            <person name="Robinson-Rechavi M."/>
            <person name="Bobe J."/>
            <person name="Herpin A."/>
            <person name="Guiguen Y."/>
        </authorList>
    </citation>
    <scope>NUCLEOTIDE SEQUENCE [LARGE SCALE GENOMIC DNA]</scope>
    <source>
        <strain evidence="1">YG-Dec2019</strain>
    </source>
</reference>
<evidence type="ECO:0000313" key="1">
    <source>
        <dbReference type="EMBL" id="MCI4377478.1"/>
    </source>
</evidence>
<keyword evidence="2" id="KW-1185">Reference proteome</keyword>
<organism evidence="1 2">
    <name type="scientific">Pangasianodon gigas</name>
    <name type="common">Mekong giant catfish</name>
    <name type="synonym">Pangasius gigas</name>
    <dbReference type="NCBI Taxonomy" id="30993"/>
    <lineage>
        <taxon>Eukaryota</taxon>
        <taxon>Metazoa</taxon>
        <taxon>Chordata</taxon>
        <taxon>Craniata</taxon>
        <taxon>Vertebrata</taxon>
        <taxon>Euteleostomi</taxon>
        <taxon>Actinopterygii</taxon>
        <taxon>Neopterygii</taxon>
        <taxon>Teleostei</taxon>
        <taxon>Ostariophysi</taxon>
        <taxon>Siluriformes</taxon>
        <taxon>Pangasiidae</taxon>
        <taxon>Pangasianodon</taxon>
    </lineage>
</organism>
<dbReference type="Proteomes" id="UP000829447">
    <property type="component" value="Linkage Group LG4"/>
</dbReference>
<evidence type="ECO:0000313" key="2">
    <source>
        <dbReference type="Proteomes" id="UP000829447"/>
    </source>
</evidence>
<accession>A0ACC5WFS7</accession>
<sequence>MGNQTSSTLTLSTGAPQGCVLSPLLYSLYTSDCMATHGSSKLVKFADNTVVVGLITNNDEKAYLEEVNILSTWCRNNNLSLNITKTKEMIVDYGKKQVRNYSPLLIKGATVERVRNFKYLGVHLTEDLSWTTHINSLVTRAHQRIYHLRRLARFRVSHRVLKAFYTGAVESLLSGSITTWLGVTTAKDRNVLSRMFQHFIPKSSLERAPGNWLNCHLSESECDCDGIIFHLFTSSVLLLGVTTDSHVPPFLEES</sequence>
<name>A0ACC5WFS7_PANGG</name>
<proteinExistence type="predicted"/>
<comment type="caution">
    <text evidence="1">The sequence shown here is derived from an EMBL/GenBank/DDBJ whole genome shotgun (WGS) entry which is preliminary data.</text>
</comment>